<reference evidence="1" key="1">
    <citation type="submission" date="2020-06" db="EMBL/GenBank/DDBJ databases">
        <authorList>
            <person name="Li T."/>
            <person name="Hu X."/>
            <person name="Zhang T."/>
            <person name="Song X."/>
            <person name="Zhang H."/>
            <person name="Dai N."/>
            <person name="Sheng W."/>
            <person name="Hou X."/>
            <person name="Wei L."/>
        </authorList>
    </citation>
    <scope>NUCLEOTIDE SEQUENCE</scope>
    <source>
        <strain evidence="1">KEN8</strain>
        <tissue evidence="1">Leaf</tissue>
    </source>
</reference>
<dbReference type="PANTHER" id="PTHR35218">
    <property type="entry name" value="RNASE H DOMAIN-CONTAINING PROTEIN"/>
    <property type="match status" value="1"/>
</dbReference>
<evidence type="ECO:0008006" key="2">
    <source>
        <dbReference type="Google" id="ProtNLM"/>
    </source>
</evidence>
<name>A0AAW2N3V8_9LAMI</name>
<dbReference type="InterPro" id="IPR036691">
    <property type="entry name" value="Endo/exonu/phosph_ase_sf"/>
</dbReference>
<reference evidence="1" key="2">
    <citation type="journal article" date="2024" name="Plant">
        <title>Genomic evolution and insights into agronomic trait innovations of Sesamum species.</title>
        <authorList>
            <person name="Miao H."/>
            <person name="Wang L."/>
            <person name="Qu L."/>
            <person name="Liu H."/>
            <person name="Sun Y."/>
            <person name="Le M."/>
            <person name="Wang Q."/>
            <person name="Wei S."/>
            <person name="Zheng Y."/>
            <person name="Lin W."/>
            <person name="Duan Y."/>
            <person name="Cao H."/>
            <person name="Xiong S."/>
            <person name="Wang X."/>
            <person name="Wei L."/>
            <person name="Li C."/>
            <person name="Ma Q."/>
            <person name="Ju M."/>
            <person name="Zhao R."/>
            <person name="Li G."/>
            <person name="Mu C."/>
            <person name="Tian Q."/>
            <person name="Mei H."/>
            <person name="Zhang T."/>
            <person name="Gao T."/>
            <person name="Zhang H."/>
        </authorList>
    </citation>
    <scope>NUCLEOTIDE SEQUENCE</scope>
    <source>
        <strain evidence="1">KEN8</strain>
    </source>
</reference>
<protein>
    <recommendedName>
        <fullName evidence="2">Non-LTR retroelement reverse transcriptase</fullName>
    </recommendedName>
</protein>
<comment type="caution">
    <text evidence="1">The sequence shown here is derived from an EMBL/GenBank/DDBJ whole genome shotgun (WGS) entry which is preliminary data.</text>
</comment>
<accession>A0AAW2N3V8</accession>
<organism evidence="1">
    <name type="scientific">Sesamum calycinum</name>
    <dbReference type="NCBI Taxonomy" id="2727403"/>
    <lineage>
        <taxon>Eukaryota</taxon>
        <taxon>Viridiplantae</taxon>
        <taxon>Streptophyta</taxon>
        <taxon>Embryophyta</taxon>
        <taxon>Tracheophyta</taxon>
        <taxon>Spermatophyta</taxon>
        <taxon>Magnoliopsida</taxon>
        <taxon>eudicotyledons</taxon>
        <taxon>Gunneridae</taxon>
        <taxon>Pentapetalae</taxon>
        <taxon>asterids</taxon>
        <taxon>lamiids</taxon>
        <taxon>Lamiales</taxon>
        <taxon>Pedaliaceae</taxon>
        <taxon>Sesamum</taxon>
    </lineage>
</organism>
<dbReference type="Gene3D" id="3.60.10.10">
    <property type="entry name" value="Endonuclease/exonuclease/phosphatase"/>
    <property type="match status" value="1"/>
</dbReference>
<dbReference type="PANTHER" id="PTHR35218:SF9">
    <property type="entry name" value="ENDONUCLEASE_EXONUCLEASE_PHOSPHATASE DOMAIN-CONTAINING PROTEIN"/>
    <property type="match status" value="1"/>
</dbReference>
<gene>
    <name evidence="1" type="ORF">Scaly_2047400</name>
</gene>
<proteinExistence type="predicted"/>
<sequence>MSLLVWNCQGLGNPWTVRGLWDLFRVYKPLSVFLAETKCFTSQVKVVKIQLNLFGVGVSAAGKSGGLALFWQKNVDVQLQSFSHWHIDVLVWMEKGGDWWRFFGVYGEPDTNKRMEFWSLLRRLYSHSVRPWLRASDFNEILEHSEKVGGPMRAEWQIQNFRTCLFALCCYMT</sequence>
<evidence type="ECO:0000313" key="1">
    <source>
        <dbReference type="EMBL" id="KAL0337723.1"/>
    </source>
</evidence>
<dbReference type="SUPFAM" id="SSF56219">
    <property type="entry name" value="DNase I-like"/>
    <property type="match status" value="1"/>
</dbReference>
<dbReference type="AlphaFoldDB" id="A0AAW2N3V8"/>
<dbReference type="EMBL" id="JACGWM010000012">
    <property type="protein sequence ID" value="KAL0337723.1"/>
    <property type="molecule type" value="Genomic_DNA"/>
</dbReference>